<dbReference type="EMBL" id="JNBR01000013">
    <property type="protein sequence ID" value="OQS01159.1"/>
    <property type="molecule type" value="Genomic_DNA"/>
</dbReference>
<dbReference type="Proteomes" id="UP000243579">
    <property type="component" value="Unassembled WGS sequence"/>
</dbReference>
<evidence type="ECO:0000256" key="1">
    <source>
        <dbReference type="SAM" id="MobiDB-lite"/>
    </source>
</evidence>
<name>A0A1V9ZT44_ACHHY</name>
<accession>A0A1V9ZT44</accession>
<keyword evidence="2" id="KW-1133">Transmembrane helix</keyword>
<feature type="compositionally biased region" description="Low complexity" evidence="1">
    <location>
        <begin position="229"/>
        <end position="256"/>
    </location>
</feature>
<keyword evidence="5" id="KW-1185">Reference proteome</keyword>
<feature type="signal peptide" evidence="3">
    <location>
        <begin position="1"/>
        <end position="15"/>
    </location>
</feature>
<dbReference type="OrthoDB" id="10037376at2759"/>
<keyword evidence="3" id="KW-0732">Signal</keyword>
<feature type="region of interest" description="Disordered" evidence="1">
    <location>
        <begin position="228"/>
        <end position="267"/>
    </location>
</feature>
<reference evidence="4 5" key="1">
    <citation type="journal article" date="2014" name="Genome Biol. Evol.">
        <title>The secreted proteins of Achlya hypogyna and Thraustotheca clavata identify the ancestral oomycete secretome and reveal gene acquisitions by horizontal gene transfer.</title>
        <authorList>
            <person name="Misner I."/>
            <person name="Blouin N."/>
            <person name="Leonard G."/>
            <person name="Richards T.A."/>
            <person name="Lane C.E."/>
        </authorList>
    </citation>
    <scope>NUCLEOTIDE SEQUENCE [LARGE SCALE GENOMIC DNA]</scope>
    <source>
        <strain evidence="4 5">ATCC 48635</strain>
    </source>
</reference>
<keyword evidence="2" id="KW-0812">Transmembrane</keyword>
<gene>
    <name evidence="4" type="ORF">ACHHYP_01724</name>
</gene>
<proteinExistence type="predicted"/>
<organism evidence="4 5">
    <name type="scientific">Achlya hypogyna</name>
    <name type="common">Oomycete</name>
    <name type="synonym">Protoachlya hypogyna</name>
    <dbReference type="NCBI Taxonomy" id="1202772"/>
    <lineage>
        <taxon>Eukaryota</taxon>
        <taxon>Sar</taxon>
        <taxon>Stramenopiles</taxon>
        <taxon>Oomycota</taxon>
        <taxon>Saprolegniomycetes</taxon>
        <taxon>Saprolegniales</taxon>
        <taxon>Achlyaceae</taxon>
        <taxon>Achlya</taxon>
    </lineage>
</organism>
<evidence type="ECO:0000313" key="4">
    <source>
        <dbReference type="EMBL" id="OQS01159.1"/>
    </source>
</evidence>
<feature type="transmembrane region" description="Helical" evidence="2">
    <location>
        <begin position="285"/>
        <end position="306"/>
    </location>
</feature>
<evidence type="ECO:0000256" key="3">
    <source>
        <dbReference type="SAM" id="SignalP"/>
    </source>
</evidence>
<protein>
    <recommendedName>
        <fullName evidence="6">Secreted protein</fullName>
    </recommendedName>
</protein>
<evidence type="ECO:0000256" key="2">
    <source>
        <dbReference type="SAM" id="Phobius"/>
    </source>
</evidence>
<evidence type="ECO:0008006" key="6">
    <source>
        <dbReference type="Google" id="ProtNLM"/>
    </source>
</evidence>
<comment type="caution">
    <text evidence="4">The sequence shown here is derived from an EMBL/GenBank/DDBJ whole genome shotgun (WGS) entry which is preliminary data.</text>
</comment>
<evidence type="ECO:0000313" key="5">
    <source>
        <dbReference type="Proteomes" id="UP000243579"/>
    </source>
</evidence>
<feature type="chain" id="PRO_5012641855" description="Secreted protein" evidence="3">
    <location>
        <begin position="16"/>
        <end position="322"/>
    </location>
</feature>
<sequence>MRVAALVASVALAAAAVVDNRVPITSLAVVPPFINKIGKVAFSDGSYCTGFTVGASRSISASDPTTRLYYGVNGVDVRVKSVHRQGEFWPGTVESYALLELEAPVGAVYGTLNLIGSPPCSILLAMPGTSLDVAAVQFAPMFPTVPAIQPHCSMNVLTILAVTHDCATSSVGSTGAPLLHSVTNGLSVETCVLALHQSSASTPSALQTSNTGAIAAAANAHLSHLMAQTKAPTQPTTTSPPEVPVNTPVATSSATTTPPPVADDDVTALPATAASGGGTGGSTNAIVYVCITAVVVVWLVVLGFMLRRRLQQRDELATPAAS</sequence>
<keyword evidence="2" id="KW-0472">Membrane</keyword>
<dbReference type="AlphaFoldDB" id="A0A1V9ZT44"/>